<dbReference type="InterPro" id="IPR012338">
    <property type="entry name" value="Beta-lactam/transpept-like"/>
</dbReference>
<dbReference type="PANTHER" id="PTHR46825:SF8">
    <property type="entry name" value="BETA-LACTAMASE-RELATED"/>
    <property type="match status" value="1"/>
</dbReference>
<dbReference type="InterPro" id="IPR001466">
    <property type="entry name" value="Beta-lactam-related"/>
</dbReference>
<feature type="transmembrane region" description="Helical" evidence="2">
    <location>
        <begin position="479"/>
        <end position="500"/>
    </location>
</feature>
<evidence type="ECO:0000256" key="1">
    <source>
        <dbReference type="SAM" id="MobiDB-lite"/>
    </source>
</evidence>
<feature type="domain" description="Beta-lactamase-related" evidence="3">
    <location>
        <begin position="86"/>
        <end position="403"/>
    </location>
</feature>
<dbReference type="InterPro" id="IPR050491">
    <property type="entry name" value="AmpC-like"/>
</dbReference>
<dbReference type="PANTHER" id="PTHR46825">
    <property type="entry name" value="D-ALANYL-D-ALANINE-CARBOXYPEPTIDASE/ENDOPEPTIDASE AMPH"/>
    <property type="match status" value="1"/>
</dbReference>
<dbReference type="EMBL" id="WBJX01000003">
    <property type="protein sequence ID" value="KAB1637486.1"/>
    <property type="molecule type" value="Genomic_DNA"/>
</dbReference>
<feature type="region of interest" description="Disordered" evidence="1">
    <location>
        <begin position="1"/>
        <end position="40"/>
    </location>
</feature>
<feature type="transmembrane region" description="Helical" evidence="2">
    <location>
        <begin position="48"/>
        <end position="68"/>
    </location>
</feature>
<evidence type="ECO:0000259" key="3">
    <source>
        <dbReference type="Pfam" id="PF00144"/>
    </source>
</evidence>
<gene>
    <name evidence="4" type="ORF">F8O03_09650</name>
</gene>
<protein>
    <submittedName>
        <fullName evidence="4">Beta-lactamase family protein</fullName>
    </submittedName>
</protein>
<dbReference type="SUPFAM" id="SSF56601">
    <property type="entry name" value="beta-lactamase/transpeptidase-like"/>
    <property type="match status" value="1"/>
</dbReference>
<sequence>MTHERQPQNPAGAQHPQSPASPPPATSAATGAPAPVGDETPRGPAKRILVIAALVAGLAAVVLGMLVGPQRQALGTQTSGDEALAARVVDAVGGHGGFRSVVVAEVTPEGTTWAGVGKAGEGRDGPAPTDETLYELGSVTKTFTASLFADAIDRGEVTAEDPLSAHIPELEGTPAGEVTLASLAQHSSGLPRLGPTFAVESLAASISGGNPYGPQTTEVMVQDAAAAPVDPAQGPIYSNLGVALLGTALTNAAGADSYPVLLEERVLRPVGMESTSIATAEAEVPADTTPGFLTNGIPTDDWWGEGYAPTGSSTTTTVADLAAWASANLDGTAPGVASLEPTAQFAEGSDIGWIWQTTQVTNPTATSNPSLTWHSGGTGGFASVVMLDREADKAVVVLGNTQQIVDPIAVSLLTEADVPDLGAQGALLLWVTFGFALIASVLALLFAFRSKAALPIVNWLLLAASGLVSLWFAGPWASVGGWAFGLALAPALAAVAVGVLRSPTLRFQPKRWAWLSWVGLVAVLVILVATLLVV</sequence>
<proteinExistence type="predicted"/>
<organism evidence="4 5">
    <name type="scientific">Pseudoclavibacter terrae</name>
    <dbReference type="NCBI Taxonomy" id="1530195"/>
    <lineage>
        <taxon>Bacteria</taxon>
        <taxon>Bacillati</taxon>
        <taxon>Actinomycetota</taxon>
        <taxon>Actinomycetes</taxon>
        <taxon>Micrococcales</taxon>
        <taxon>Microbacteriaceae</taxon>
        <taxon>Pseudoclavibacter</taxon>
    </lineage>
</organism>
<keyword evidence="5" id="KW-1185">Reference proteome</keyword>
<dbReference type="Gene3D" id="3.40.710.10">
    <property type="entry name" value="DD-peptidase/beta-lactamase superfamily"/>
    <property type="match status" value="1"/>
</dbReference>
<reference evidence="4 5" key="1">
    <citation type="submission" date="2019-09" db="EMBL/GenBank/DDBJ databases">
        <title>Phylogeny of genus Pseudoclavibacter and closely related genus.</title>
        <authorList>
            <person name="Li Y."/>
        </authorList>
    </citation>
    <scope>NUCLEOTIDE SEQUENCE [LARGE SCALE GENOMIC DNA]</scope>
    <source>
        <strain evidence="4 5">THG-MD12</strain>
    </source>
</reference>
<dbReference type="OrthoDB" id="3171327at2"/>
<evidence type="ECO:0000313" key="5">
    <source>
        <dbReference type="Proteomes" id="UP000490386"/>
    </source>
</evidence>
<keyword evidence="2" id="KW-0812">Transmembrane</keyword>
<dbReference type="AlphaFoldDB" id="A0A7J5B1X0"/>
<evidence type="ECO:0000313" key="4">
    <source>
        <dbReference type="EMBL" id="KAB1637486.1"/>
    </source>
</evidence>
<keyword evidence="2" id="KW-0472">Membrane</keyword>
<name>A0A7J5B1X0_9MICO</name>
<dbReference type="RefSeq" id="WP_151423698.1">
    <property type="nucleotide sequence ID" value="NZ_WBJX01000003.1"/>
</dbReference>
<accession>A0A7J5B1X0</accession>
<keyword evidence="2" id="KW-1133">Transmembrane helix</keyword>
<feature type="transmembrane region" description="Helical" evidence="2">
    <location>
        <begin position="512"/>
        <end position="533"/>
    </location>
</feature>
<dbReference type="Pfam" id="PF00144">
    <property type="entry name" value="Beta-lactamase"/>
    <property type="match status" value="1"/>
</dbReference>
<evidence type="ECO:0000256" key="2">
    <source>
        <dbReference type="SAM" id="Phobius"/>
    </source>
</evidence>
<feature type="transmembrane region" description="Helical" evidence="2">
    <location>
        <begin position="455"/>
        <end position="473"/>
    </location>
</feature>
<comment type="caution">
    <text evidence="4">The sequence shown here is derived from an EMBL/GenBank/DDBJ whole genome shotgun (WGS) entry which is preliminary data.</text>
</comment>
<dbReference type="Proteomes" id="UP000490386">
    <property type="component" value="Unassembled WGS sequence"/>
</dbReference>
<feature type="transmembrane region" description="Helical" evidence="2">
    <location>
        <begin position="427"/>
        <end position="448"/>
    </location>
</feature>
<feature type="compositionally biased region" description="Low complexity" evidence="1">
    <location>
        <begin position="26"/>
        <end position="35"/>
    </location>
</feature>